<sequence length="65" mass="6675">MADPDPVSRQWNVNIQVARIGAVTGCVLAVIFAGTAAALAISGDFGWGIFLGVSIGLAIWAHHNG</sequence>
<reference evidence="2 3" key="1">
    <citation type="submission" date="2016-05" db="EMBL/GenBank/DDBJ databases">
        <title>Complete Genome and Methylome Analysis of Psychrotrophic Bacterial Isolates from Antarctic Lake Untersee.</title>
        <authorList>
            <person name="Fomenkov A."/>
            <person name="Akimov V.N."/>
            <person name="Vasilyeva L.V."/>
            <person name="Andersen D."/>
            <person name="Vincze T."/>
            <person name="Roberts R.J."/>
        </authorList>
    </citation>
    <scope>NUCLEOTIDE SEQUENCE [LARGE SCALE GENOMIC DNA]</scope>
    <source>
        <strain evidence="2 3">U14-5</strain>
    </source>
</reference>
<dbReference type="Proteomes" id="UP000185494">
    <property type="component" value="Chromosome 1"/>
</dbReference>
<protein>
    <submittedName>
        <fullName evidence="2">Uncharacterized protein</fullName>
    </submittedName>
</protein>
<keyword evidence="1" id="KW-0472">Membrane</keyword>
<evidence type="ECO:0000313" key="3">
    <source>
        <dbReference type="Proteomes" id="UP000185494"/>
    </source>
</evidence>
<dbReference type="KEGG" id="rgi:RGI145_12455"/>
<dbReference type="RefSeq" id="WP_075798623.1">
    <property type="nucleotide sequence ID" value="NZ_CP015583.1"/>
</dbReference>
<evidence type="ECO:0000313" key="2">
    <source>
        <dbReference type="EMBL" id="APT57804.1"/>
    </source>
</evidence>
<keyword evidence="1" id="KW-0812">Transmembrane</keyword>
<keyword evidence="1" id="KW-1133">Transmembrane helix</keyword>
<feature type="transmembrane region" description="Helical" evidence="1">
    <location>
        <begin position="20"/>
        <end position="39"/>
    </location>
</feature>
<dbReference type="AlphaFoldDB" id="A0A1L7AG79"/>
<evidence type="ECO:0000256" key="1">
    <source>
        <dbReference type="SAM" id="Phobius"/>
    </source>
</evidence>
<feature type="transmembrane region" description="Helical" evidence="1">
    <location>
        <begin position="45"/>
        <end position="62"/>
    </location>
</feature>
<dbReference type="STRING" id="257708.RGI145_12455"/>
<accession>A0A1L7AG79</accession>
<gene>
    <name evidence="2" type="ORF">RGI145_12455</name>
</gene>
<organism evidence="2 3">
    <name type="scientific">Roseomonas gilardii</name>
    <dbReference type="NCBI Taxonomy" id="257708"/>
    <lineage>
        <taxon>Bacteria</taxon>
        <taxon>Pseudomonadati</taxon>
        <taxon>Pseudomonadota</taxon>
        <taxon>Alphaproteobacteria</taxon>
        <taxon>Acetobacterales</taxon>
        <taxon>Roseomonadaceae</taxon>
        <taxon>Roseomonas</taxon>
    </lineage>
</organism>
<name>A0A1L7AG79_9PROT</name>
<dbReference type="EMBL" id="CP015583">
    <property type="protein sequence ID" value="APT57804.1"/>
    <property type="molecule type" value="Genomic_DNA"/>
</dbReference>
<proteinExistence type="predicted"/>